<keyword evidence="5" id="KW-1185">Reference proteome</keyword>
<feature type="domain" description="Outer membrane protein beta-barrel" evidence="3">
    <location>
        <begin position="55"/>
        <end position="144"/>
    </location>
</feature>
<protein>
    <recommendedName>
        <fullName evidence="3">Outer membrane protein beta-barrel domain-containing protein</fullName>
    </recommendedName>
</protein>
<proteinExistence type="predicted"/>
<keyword evidence="1" id="KW-0732">Signal</keyword>
<dbReference type="AlphaFoldDB" id="A1AQY5"/>
<dbReference type="InterPro" id="IPR011250">
    <property type="entry name" value="OMP/PagP_B-barrel"/>
</dbReference>
<dbReference type="KEGG" id="ppd:Ppro_2147"/>
<evidence type="ECO:0000313" key="5">
    <source>
        <dbReference type="Proteomes" id="UP000006732"/>
    </source>
</evidence>
<keyword evidence="2" id="KW-0812">Transmembrane</keyword>
<evidence type="ECO:0000313" key="4">
    <source>
        <dbReference type="EMBL" id="ABK99755.1"/>
    </source>
</evidence>
<gene>
    <name evidence="4" type="ordered locus">Ppro_2147</name>
</gene>
<dbReference type="HOGENOM" id="CLU_1794658_0_0_7"/>
<name>A1AQY5_PELPD</name>
<feature type="transmembrane region" description="Helical" evidence="2">
    <location>
        <begin position="6"/>
        <end position="26"/>
    </location>
</feature>
<dbReference type="OrthoDB" id="9807574at2"/>
<dbReference type="Pfam" id="PF13505">
    <property type="entry name" value="OMP_b-brl"/>
    <property type="match status" value="1"/>
</dbReference>
<accession>A1AQY5</accession>
<dbReference type="InterPro" id="IPR027385">
    <property type="entry name" value="Beta-barrel_OMP"/>
</dbReference>
<evidence type="ECO:0000259" key="3">
    <source>
        <dbReference type="Pfam" id="PF13505"/>
    </source>
</evidence>
<evidence type="ECO:0000256" key="2">
    <source>
        <dbReference type="SAM" id="Phobius"/>
    </source>
</evidence>
<dbReference type="STRING" id="338966.Ppro_2147"/>
<keyword evidence="2" id="KW-1133">Transmembrane helix</keyword>
<reference evidence="4 5" key="1">
    <citation type="submission" date="2006-10" db="EMBL/GenBank/DDBJ databases">
        <title>Complete sequence of chromosome of Pelobacter propionicus DSM 2379.</title>
        <authorList>
            <consortium name="US DOE Joint Genome Institute"/>
            <person name="Copeland A."/>
            <person name="Lucas S."/>
            <person name="Lapidus A."/>
            <person name="Barry K."/>
            <person name="Detter J.C."/>
            <person name="Glavina del Rio T."/>
            <person name="Hammon N."/>
            <person name="Israni S."/>
            <person name="Dalin E."/>
            <person name="Tice H."/>
            <person name="Pitluck S."/>
            <person name="Saunders E."/>
            <person name="Brettin T."/>
            <person name="Bruce D."/>
            <person name="Han C."/>
            <person name="Tapia R."/>
            <person name="Schmutz J."/>
            <person name="Larimer F."/>
            <person name="Land M."/>
            <person name="Hauser L."/>
            <person name="Kyrpides N."/>
            <person name="Kim E."/>
            <person name="Lovley D."/>
            <person name="Richardson P."/>
        </authorList>
    </citation>
    <scope>NUCLEOTIDE SEQUENCE [LARGE SCALE GENOMIC DNA]</scope>
    <source>
        <strain evidence="5">DSM 2379 / NBRC 103807 / OttBd1</strain>
    </source>
</reference>
<dbReference type="PROSITE" id="PS51257">
    <property type="entry name" value="PROKAR_LIPOPROTEIN"/>
    <property type="match status" value="1"/>
</dbReference>
<dbReference type="Gene3D" id="2.40.160.20">
    <property type="match status" value="1"/>
</dbReference>
<dbReference type="RefSeq" id="WP_011736016.1">
    <property type="nucleotide sequence ID" value="NC_008609.1"/>
</dbReference>
<dbReference type="SUPFAM" id="SSF56925">
    <property type="entry name" value="OMPA-like"/>
    <property type="match status" value="1"/>
</dbReference>
<dbReference type="EMBL" id="CP000482">
    <property type="protein sequence ID" value="ABK99755.1"/>
    <property type="molecule type" value="Genomic_DNA"/>
</dbReference>
<keyword evidence="2" id="KW-0472">Membrane</keyword>
<sequence>MRTFQLYIVVVILGCTHLAGICTVFAEDGRSGFSLGFNSLTAERTDPGAEQFGQLVARYQVSSLGNFRPYLATGLGYSYQPDIKTDDSVRVRTGVAGQAGFRYLLGDKSSLTFDYKFLDLGSDESHDSGSSTPQSVGVGLEIKF</sequence>
<organism evidence="4 5">
    <name type="scientific">Pelobacter propionicus (strain DSM 2379 / NBRC 103807 / OttBd1)</name>
    <dbReference type="NCBI Taxonomy" id="338966"/>
    <lineage>
        <taxon>Bacteria</taxon>
        <taxon>Pseudomonadati</taxon>
        <taxon>Thermodesulfobacteriota</taxon>
        <taxon>Desulfuromonadia</taxon>
        <taxon>Desulfuromonadales</taxon>
        <taxon>Desulfuromonadaceae</taxon>
        <taxon>Pelobacter</taxon>
    </lineage>
</organism>
<dbReference type="Proteomes" id="UP000006732">
    <property type="component" value="Chromosome"/>
</dbReference>
<dbReference type="eggNOG" id="COG3047">
    <property type="taxonomic scope" value="Bacteria"/>
</dbReference>
<evidence type="ECO:0000256" key="1">
    <source>
        <dbReference type="ARBA" id="ARBA00022729"/>
    </source>
</evidence>